<feature type="transmembrane region" description="Helical" evidence="3">
    <location>
        <begin position="6"/>
        <end position="25"/>
    </location>
</feature>
<keyword evidence="5" id="KW-0808">Transferase</keyword>
<keyword evidence="3" id="KW-1133">Transmembrane helix</keyword>
<feature type="transmembrane region" description="Helical" evidence="3">
    <location>
        <begin position="95"/>
        <end position="113"/>
    </location>
</feature>
<dbReference type="GO" id="GO:0032259">
    <property type="term" value="P:methylation"/>
    <property type="evidence" value="ECO:0007669"/>
    <property type="project" value="UniProtKB-KW"/>
</dbReference>
<dbReference type="PRINTS" id="PR00864">
    <property type="entry name" value="PREPILNPTASE"/>
</dbReference>
<dbReference type="GO" id="GO:0005886">
    <property type="term" value="C:plasma membrane"/>
    <property type="evidence" value="ECO:0007669"/>
    <property type="project" value="TreeGrafter"/>
</dbReference>
<feature type="transmembrane region" description="Helical" evidence="3">
    <location>
        <begin position="37"/>
        <end position="60"/>
    </location>
</feature>
<name>A0A7Z0D8S2_9ACTN</name>
<evidence type="ECO:0000259" key="4">
    <source>
        <dbReference type="Pfam" id="PF01478"/>
    </source>
</evidence>
<dbReference type="InterPro" id="IPR014032">
    <property type="entry name" value="Peptidase_A24A_bac"/>
</dbReference>
<evidence type="ECO:0000313" key="6">
    <source>
        <dbReference type="Proteomes" id="UP000527616"/>
    </source>
</evidence>
<evidence type="ECO:0000256" key="2">
    <source>
        <dbReference type="RuleBase" id="RU003793"/>
    </source>
</evidence>
<dbReference type="PANTHER" id="PTHR30487">
    <property type="entry name" value="TYPE 4 PREPILIN-LIKE PROTEINS LEADER PEPTIDE-PROCESSING ENZYME"/>
    <property type="match status" value="1"/>
</dbReference>
<dbReference type="EC" id="3.4.23.43" evidence="5"/>
<dbReference type="EC" id="2.1.1.-" evidence="5"/>
<sequence length="221" mass="22614">MPAPVVTLALVGLGAVGGIVAAIWLRGRGYRRDDDELHHSLPVAAVPILSTLLSVPVAVLRADEPIVAGLLVVAVVWFVVLGFIDIEVRRLPDRLVLPGYAVALAGLAAAAWSSGAGEALVRSVACGAIAFAGYLALALIGAGRSGLGLGDVKLAGVLGLLLGWSGWLVAALGMLSGFVVGGLVAGFLLVARRSDRRSHMPFGPAMLIGAYLWLCLPNLSA</sequence>
<accession>A0A7Z0D8S2</accession>
<dbReference type="Gene3D" id="1.20.120.1220">
    <property type="match status" value="1"/>
</dbReference>
<proteinExistence type="inferred from homology"/>
<evidence type="ECO:0000313" key="5">
    <source>
        <dbReference type="EMBL" id="NYI70869.1"/>
    </source>
</evidence>
<dbReference type="GO" id="GO:0008168">
    <property type="term" value="F:methyltransferase activity"/>
    <property type="evidence" value="ECO:0007669"/>
    <property type="project" value="UniProtKB-KW"/>
</dbReference>
<dbReference type="EMBL" id="JACBZS010000001">
    <property type="protein sequence ID" value="NYI70869.1"/>
    <property type="molecule type" value="Genomic_DNA"/>
</dbReference>
<organism evidence="5 6">
    <name type="scientific">Naumannella cuiyingiana</name>
    <dbReference type="NCBI Taxonomy" id="1347891"/>
    <lineage>
        <taxon>Bacteria</taxon>
        <taxon>Bacillati</taxon>
        <taxon>Actinomycetota</taxon>
        <taxon>Actinomycetes</taxon>
        <taxon>Propionibacteriales</taxon>
        <taxon>Propionibacteriaceae</taxon>
        <taxon>Naumannella</taxon>
    </lineage>
</organism>
<comment type="similarity">
    <text evidence="1 2">Belongs to the peptidase A24 family.</text>
</comment>
<evidence type="ECO:0000256" key="3">
    <source>
        <dbReference type="SAM" id="Phobius"/>
    </source>
</evidence>
<dbReference type="PANTHER" id="PTHR30487:SF0">
    <property type="entry name" value="PREPILIN LEADER PEPTIDASE_N-METHYLTRANSFERASE-RELATED"/>
    <property type="match status" value="1"/>
</dbReference>
<feature type="transmembrane region" description="Helical" evidence="3">
    <location>
        <begin position="119"/>
        <end position="140"/>
    </location>
</feature>
<keyword evidence="3" id="KW-0812">Transmembrane</keyword>
<feature type="domain" description="Prepilin type IV endopeptidase peptidase" evidence="4">
    <location>
        <begin position="73"/>
        <end position="173"/>
    </location>
</feature>
<protein>
    <submittedName>
        <fullName evidence="5">Leader peptidase (Prepilin peptidase)/N-methyltransferase</fullName>
        <ecNumber evidence="5">2.1.1.-</ecNumber>
        <ecNumber evidence="5">3.4.23.43</ecNumber>
    </submittedName>
</protein>
<dbReference type="GO" id="GO:0006465">
    <property type="term" value="P:signal peptide processing"/>
    <property type="evidence" value="ECO:0007669"/>
    <property type="project" value="TreeGrafter"/>
</dbReference>
<dbReference type="InterPro" id="IPR000045">
    <property type="entry name" value="Prepilin_IV_endopep_pep"/>
</dbReference>
<dbReference type="InterPro" id="IPR050882">
    <property type="entry name" value="Prepilin_peptidase/N-MTase"/>
</dbReference>
<dbReference type="Proteomes" id="UP000527616">
    <property type="component" value="Unassembled WGS sequence"/>
</dbReference>
<keyword evidence="6" id="KW-1185">Reference proteome</keyword>
<feature type="transmembrane region" description="Helical" evidence="3">
    <location>
        <begin position="170"/>
        <end position="190"/>
    </location>
</feature>
<reference evidence="5 6" key="1">
    <citation type="submission" date="2020-07" db="EMBL/GenBank/DDBJ databases">
        <title>Sequencing the genomes of 1000 actinobacteria strains.</title>
        <authorList>
            <person name="Klenk H.-P."/>
        </authorList>
    </citation>
    <scope>NUCLEOTIDE SEQUENCE [LARGE SCALE GENOMIC DNA]</scope>
    <source>
        <strain evidence="5 6">DSM 103164</strain>
    </source>
</reference>
<feature type="transmembrane region" description="Helical" evidence="3">
    <location>
        <begin position="66"/>
        <end position="83"/>
    </location>
</feature>
<keyword evidence="5" id="KW-0378">Hydrolase</keyword>
<comment type="caution">
    <text evidence="5">The sequence shown here is derived from an EMBL/GenBank/DDBJ whole genome shotgun (WGS) entry which is preliminary data.</text>
</comment>
<dbReference type="GO" id="GO:0004190">
    <property type="term" value="F:aspartic-type endopeptidase activity"/>
    <property type="evidence" value="ECO:0007669"/>
    <property type="project" value="UniProtKB-EC"/>
</dbReference>
<dbReference type="RefSeq" id="WP_179444770.1">
    <property type="nucleotide sequence ID" value="NZ_JACBZS010000001.1"/>
</dbReference>
<dbReference type="Pfam" id="PF01478">
    <property type="entry name" value="Peptidase_A24"/>
    <property type="match status" value="1"/>
</dbReference>
<keyword evidence="5" id="KW-0489">Methyltransferase</keyword>
<keyword evidence="3" id="KW-0472">Membrane</keyword>
<dbReference type="AlphaFoldDB" id="A0A7Z0D8S2"/>
<gene>
    <name evidence="5" type="ORF">GGQ54_001429</name>
</gene>
<evidence type="ECO:0000256" key="1">
    <source>
        <dbReference type="ARBA" id="ARBA00005801"/>
    </source>
</evidence>